<reference evidence="1" key="1">
    <citation type="journal article" date="2015" name="Nature">
        <title>Complex archaea that bridge the gap between prokaryotes and eukaryotes.</title>
        <authorList>
            <person name="Spang A."/>
            <person name="Saw J.H."/>
            <person name="Jorgensen S.L."/>
            <person name="Zaremba-Niedzwiedzka K."/>
            <person name="Martijn J."/>
            <person name="Lind A.E."/>
            <person name="van Eijk R."/>
            <person name="Schleper C."/>
            <person name="Guy L."/>
            <person name="Ettema T.J."/>
        </authorList>
    </citation>
    <scope>NUCLEOTIDE SEQUENCE</scope>
</reference>
<proteinExistence type="predicted"/>
<comment type="caution">
    <text evidence="1">The sequence shown here is derived from an EMBL/GenBank/DDBJ whole genome shotgun (WGS) entry which is preliminary data.</text>
</comment>
<protein>
    <recommendedName>
        <fullName evidence="2">Alginate export domain-containing protein</fullName>
    </recommendedName>
</protein>
<sequence>GNTARKNNPATGLPITDDEYGQELDLVFKYKLFKNFGVVGGYSHYFVGDWIEDFRGGDDAGADWIWLQTTLKF</sequence>
<name>A0A0F8XEQ0_9ZZZZ</name>
<accession>A0A0F8XEQ0</accession>
<evidence type="ECO:0000313" key="1">
    <source>
        <dbReference type="EMBL" id="KKK59410.1"/>
    </source>
</evidence>
<dbReference type="EMBL" id="LAZR01063493">
    <property type="protein sequence ID" value="KKK59410.1"/>
    <property type="molecule type" value="Genomic_DNA"/>
</dbReference>
<evidence type="ECO:0008006" key="2">
    <source>
        <dbReference type="Google" id="ProtNLM"/>
    </source>
</evidence>
<organism evidence="1">
    <name type="scientific">marine sediment metagenome</name>
    <dbReference type="NCBI Taxonomy" id="412755"/>
    <lineage>
        <taxon>unclassified sequences</taxon>
        <taxon>metagenomes</taxon>
        <taxon>ecological metagenomes</taxon>
    </lineage>
</organism>
<gene>
    <name evidence="1" type="ORF">LCGC14_3034670</name>
</gene>
<feature type="non-terminal residue" evidence="1">
    <location>
        <position position="1"/>
    </location>
</feature>
<dbReference type="AlphaFoldDB" id="A0A0F8XEQ0"/>